<evidence type="ECO:0008006" key="5">
    <source>
        <dbReference type="Google" id="ProtNLM"/>
    </source>
</evidence>
<evidence type="ECO:0000259" key="2">
    <source>
        <dbReference type="Pfam" id="PF13938"/>
    </source>
</evidence>
<dbReference type="KEGG" id="swo:Swol_1665"/>
<protein>
    <recommendedName>
        <fullName evidence="5">DUF364 domain-containing protein</fullName>
    </recommendedName>
</protein>
<proteinExistence type="predicted"/>
<accession>Q0AWE1</accession>
<feature type="domain" description="Putative heavy-metal chelation" evidence="1">
    <location>
        <begin position="110"/>
        <end position="245"/>
    </location>
</feature>
<dbReference type="Gene3D" id="3.40.50.11590">
    <property type="match status" value="1"/>
</dbReference>
<evidence type="ECO:0000259" key="1">
    <source>
        <dbReference type="Pfam" id="PF04016"/>
    </source>
</evidence>
<dbReference type="InterPro" id="IPR007161">
    <property type="entry name" value="DUF364"/>
</dbReference>
<keyword evidence="4" id="KW-1185">Reference proteome</keyword>
<name>Q0AWE1_SYNWW</name>
<evidence type="ECO:0000313" key="4">
    <source>
        <dbReference type="Proteomes" id="UP000001968"/>
    </source>
</evidence>
<feature type="domain" description="DUF4213" evidence="2">
    <location>
        <begin position="5"/>
        <end position="85"/>
    </location>
</feature>
<organism evidence="3 4">
    <name type="scientific">Syntrophomonas wolfei subsp. wolfei (strain DSM 2245B / Goettingen)</name>
    <dbReference type="NCBI Taxonomy" id="335541"/>
    <lineage>
        <taxon>Bacteria</taxon>
        <taxon>Bacillati</taxon>
        <taxon>Bacillota</taxon>
        <taxon>Clostridia</taxon>
        <taxon>Eubacteriales</taxon>
        <taxon>Syntrophomonadaceae</taxon>
        <taxon>Syntrophomonas</taxon>
    </lineage>
</organism>
<dbReference type="Proteomes" id="UP000001968">
    <property type="component" value="Chromosome"/>
</dbReference>
<dbReference type="RefSeq" id="WP_011641061.1">
    <property type="nucleotide sequence ID" value="NC_008346.1"/>
</dbReference>
<dbReference type="AlphaFoldDB" id="Q0AWE1"/>
<dbReference type="Pfam" id="PF04016">
    <property type="entry name" value="DUF364"/>
    <property type="match status" value="1"/>
</dbReference>
<dbReference type="Pfam" id="PF13938">
    <property type="entry name" value="DUF4213"/>
    <property type="match status" value="1"/>
</dbReference>
<dbReference type="OrthoDB" id="9806942at2"/>
<dbReference type="SUPFAM" id="SSF159713">
    <property type="entry name" value="Dhaf3308-like"/>
    <property type="match status" value="1"/>
</dbReference>
<reference evidence="4" key="1">
    <citation type="journal article" date="2010" name="Environ. Microbiol.">
        <title>The genome of Syntrophomonas wolfei: new insights into syntrophic metabolism and biohydrogen production.</title>
        <authorList>
            <person name="Sieber J.R."/>
            <person name="Sims D.R."/>
            <person name="Han C."/>
            <person name="Kim E."/>
            <person name="Lykidis A."/>
            <person name="Lapidus A.L."/>
            <person name="McDonnald E."/>
            <person name="Rohlin L."/>
            <person name="Culley D.E."/>
            <person name="Gunsalus R."/>
            <person name="McInerney M.J."/>
        </authorList>
    </citation>
    <scope>NUCLEOTIDE SEQUENCE [LARGE SCALE GENOMIC DNA]</scope>
    <source>
        <strain evidence="4">DSM 2245B / Goettingen</strain>
    </source>
</reference>
<dbReference type="EMBL" id="CP000448">
    <property type="protein sequence ID" value="ABI68963.1"/>
    <property type="molecule type" value="Genomic_DNA"/>
</dbReference>
<dbReference type="eggNOG" id="COG2014">
    <property type="taxonomic scope" value="Bacteria"/>
</dbReference>
<dbReference type="STRING" id="335541.Swol_1665"/>
<dbReference type="Gene3D" id="3.30.390.100">
    <property type="match status" value="1"/>
</dbReference>
<gene>
    <name evidence="3" type="ordered locus">Swol_1665</name>
</gene>
<sequence>MWSIYNDLIDSIPEDLTVLDCMLGLHWTLIKSESGTGAAMTVNGGQQNSGEYKELISMPLKELAKAVKSWTMLEASMGLAAINSALNTPKQVSALTGQVFKVSKDSERANAFTCFLPDIKNKKVAVIGHFPNLDLLRTTCQLSILERMPQEGDYPDPACEYILPEQDVVFITGTAFINKTMPRLLSLAKNSRIILVGPSVPISPVLFDYGVDAISSSVMLDEELVWRAVKQGGKTKAFKSGGQMVNIQR</sequence>
<evidence type="ECO:0000313" key="3">
    <source>
        <dbReference type="EMBL" id="ABI68963.1"/>
    </source>
</evidence>
<dbReference type="InterPro" id="IPR025251">
    <property type="entry name" value="DUF4213"/>
</dbReference>
<dbReference type="HOGENOM" id="CLU_076326_0_0_9"/>